<proteinExistence type="predicted"/>
<protein>
    <submittedName>
        <fullName evidence="1">Uncharacterized protein</fullName>
    </submittedName>
</protein>
<dbReference type="EMBL" id="FOBV01000001">
    <property type="protein sequence ID" value="SEM15392.1"/>
    <property type="molecule type" value="Genomic_DNA"/>
</dbReference>
<dbReference type="STRING" id="295069.SAMN05421856_101429"/>
<gene>
    <name evidence="1" type="ORF">SAMN05421856_101429</name>
</gene>
<dbReference type="Proteomes" id="UP000199450">
    <property type="component" value="Unassembled WGS sequence"/>
</dbReference>
<dbReference type="AlphaFoldDB" id="A0A1H7W1D0"/>
<name>A0A1H7W1D0_9FLAO</name>
<accession>A0A1H7W1D0</accession>
<organism evidence="1 2">
    <name type="scientific">Chryseobacterium taichungense</name>
    <dbReference type="NCBI Taxonomy" id="295069"/>
    <lineage>
        <taxon>Bacteria</taxon>
        <taxon>Pseudomonadati</taxon>
        <taxon>Bacteroidota</taxon>
        <taxon>Flavobacteriia</taxon>
        <taxon>Flavobacteriales</taxon>
        <taxon>Weeksellaceae</taxon>
        <taxon>Chryseobacterium group</taxon>
        <taxon>Chryseobacterium</taxon>
    </lineage>
</organism>
<sequence length="162" mass="18420">MPLSDFVLEQADDLLKVCDNCNQSDELDLARREFIVRVTNYTKLLKQPLKQEMFVPCLEDGNIIEPEPLEFDGTNQLHFYKYDEAEKKVLFHGFHLSAANEVKNNSLKLTLFLSMYQFVQVRQNCLGGGDLFGETTEALAYADLGIELTPSALQQIGINNRV</sequence>
<evidence type="ECO:0000313" key="2">
    <source>
        <dbReference type="Proteomes" id="UP000199450"/>
    </source>
</evidence>
<keyword evidence="2" id="KW-1185">Reference proteome</keyword>
<evidence type="ECO:0000313" key="1">
    <source>
        <dbReference type="EMBL" id="SEM15392.1"/>
    </source>
</evidence>
<reference evidence="2" key="1">
    <citation type="submission" date="2016-10" db="EMBL/GenBank/DDBJ databases">
        <authorList>
            <person name="Varghese N."/>
            <person name="Submissions S."/>
        </authorList>
    </citation>
    <scope>NUCLEOTIDE SEQUENCE [LARGE SCALE GENOMIC DNA]</scope>
    <source>
        <strain evidence="2">DSM 17453</strain>
    </source>
</reference>